<protein>
    <recommendedName>
        <fullName evidence="2">Aerotolerance regulator N-terminal domain-containing protein</fullName>
    </recommendedName>
</protein>
<comment type="caution">
    <text evidence="3">The sequence shown here is derived from an EMBL/GenBank/DDBJ whole genome shotgun (WGS) entry which is preliminary data.</text>
</comment>
<reference evidence="3 4" key="1">
    <citation type="submission" date="2017-01" db="EMBL/GenBank/DDBJ databases">
        <title>A new Hymenobacter.</title>
        <authorList>
            <person name="Liang Y."/>
            <person name="Feng F."/>
        </authorList>
    </citation>
    <scope>NUCLEOTIDE SEQUENCE [LARGE SCALE GENOMIC DNA]</scope>
    <source>
        <strain evidence="3">MIMBbqt21</strain>
    </source>
</reference>
<feature type="domain" description="Aerotolerance regulator N-terminal" evidence="2">
    <location>
        <begin position="3"/>
        <end position="78"/>
    </location>
</feature>
<keyword evidence="1" id="KW-0472">Membrane</keyword>
<evidence type="ECO:0000259" key="2">
    <source>
        <dbReference type="Pfam" id="PF07584"/>
    </source>
</evidence>
<dbReference type="NCBIfam" id="TIGR02226">
    <property type="entry name" value="two_anch"/>
    <property type="match status" value="1"/>
</dbReference>
<dbReference type="InterPro" id="IPR011933">
    <property type="entry name" value="Double_TM_dom"/>
</dbReference>
<keyword evidence="4" id="KW-1185">Reference proteome</keyword>
<proteinExistence type="predicted"/>
<feature type="transmembrane region" description="Helical" evidence="1">
    <location>
        <begin position="6"/>
        <end position="26"/>
    </location>
</feature>
<organism evidence="3 4">
    <name type="scientific">Hymenobacter crusticola</name>
    <dbReference type="NCBI Taxonomy" id="1770526"/>
    <lineage>
        <taxon>Bacteria</taxon>
        <taxon>Pseudomonadati</taxon>
        <taxon>Bacteroidota</taxon>
        <taxon>Cytophagia</taxon>
        <taxon>Cytophagales</taxon>
        <taxon>Hymenobacteraceae</taxon>
        <taxon>Hymenobacter</taxon>
    </lineage>
</organism>
<gene>
    <name evidence="3" type="ORF">BXP70_09385</name>
</gene>
<evidence type="ECO:0000313" key="3">
    <source>
        <dbReference type="EMBL" id="OUJ73961.1"/>
    </source>
</evidence>
<dbReference type="PANTHER" id="PTHR37464">
    <property type="entry name" value="BLL2463 PROTEIN"/>
    <property type="match status" value="1"/>
</dbReference>
<evidence type="ECO:0000256" key="1">
    <source>
        <dbReference type="SAM" id="Phobius"/>
    </source>
</evidence>
<dbReference type="EMBL" id="MTSE01000004">
    <property type="protein sequence ID" value="OUJ73961.1"/>
    <property type="molecule type" value="Genomic_DNA"/>
</dbReference>
<feature type="transmembrane region" description="Helical" evidence="1">
    <location>
        <begin position="58"/>
        <end position="80"/>
    </location>
</feature>
<dbReference type="InterPro" id="IPR024163">
    <property type="entry name" value="Aerotolerance_reg_N"/>
</dbReference>
<evidence type="ECO:0000313" key="4">
    <source>
        <dbReference type="Proteomes" id="UP000194873"/>
    </source>
</evidence>
<dbReference type="OrthoDB" id="9810200at2"/>
<accession>A0A243WG87</accession>
<dbReference type="Pfam" id="PF07584">
    <property type="entry name" value="BatA"/>
    <property type="match status" value="1"/>
</dbReference>
<name>A0A243WG87_9BACT</name>
<dbReference type="PANTHER" id="PTHR37464:SF1">
    <property type="entry name" value="BLL2463 PROTEIN"/>
    <property type="match status" value="1"/>
</dbReference>
<sequence length="688" mass="76897">MSMSFTYPWFLYGLLALAIPVIIHLFELRRPKRVFFSNTSFIQEIKLVTARQQKIKHLLVLLARLGFVLFLVLMFCQPFLPAPQQSRSKDIVKVLVDTSPSMQVQAKEEQTAFDKAVEEARGLTSAYPASTYFELLDKPHQKLTGKAYQAMVEQLGVSGHSTSLIKSASRLFANDRKEQAQVYLFSDFQKNDFSPQLLATLDTTQQVFLVPTADEVGKNVYVDSVTLDDAFVRADADIVIRIRLRNGGNVDANNCQVKLFIGERQAAAFQASVKAGRNSISVVRTRLHSRELQKCRVEVDDFPVTFDNTYYFTLQPAPKIKIEELAANSAVTQQLYANEPLFDYTLSKPYGVNYSTLGTANLIVLQEVPRMEATLRENLRQAVQKGATLVIVPPSELAARQSYNAFFHDLGLTPIQWESIPTGKPVLRDLAAPSLQNPFFKDVFAQQSRPTVMPKAAPVLRWSRSGTEVLQMRDGEGYLAGFPSGEGMVYLFSAPLSGGYSDFANQALFVPVMYRLAIQSYRNNQQPAYRLDEHTIALTLEGKGSGAERVFKLKKDSLTFIPAQREKAGELSFDVPSSMQTPGFYQLSRNGQPITTLAFNFDKRESDLAHYSTQELRAMIGPDRPNVRVYDANAGESVAAQYKAERVGTPLWRYCLGLALACLLAEVLLLRFGKKREPALRTPIATAA</sequence>
<dbReference type="AlphaFoldDB" id="A0A243WG87"/>
<keyword evidence="1" id="KW-0812">Transmembrane</keyword>
<keyword evidence="1" id="KW-1133">Transmembrane helix</keyword>
<dbReference type="Proteomes" id="UP000194873">
    <property type="component" value="Unassembled WGS sequence"/>
</dbReference>